<organism evidence="8 9">
    <name type="scientific">Folsomia candida</name>
    <name type="common">Springtail</name>
    <dbReference type="NCBI Taxonomy" id="158441"/>
    <lineage>
        <taxon>Eukaryota</taxon>
        <taxon>Metazoa</taxon>
        <taxon>Ecdysozoa</taxon>
        <taxon>Arthropoda</taxon>
        <taxon>Hexapoda</taxon>
        <taxon>Collembola</taxon>
        <taxon>Entomobryomorpha</taxon>
        <taxon>Isotomoidea</taxon>
        <taxon>Isotomidae</taxon>
        <taxon>Proisotominae</taxon>
        <taxon>Folsomia</taxon>
    </lineage>
</organism>
<dbReference type="PROSITE" id="PS00028">
    <property type="entry name" value="ZINC_FINGER_C2H2_1"/>
    <property type="match status" value="3"/>
</dbReference>
<comment type="caution">
    <text evidence="8">The sequence shown here is derived from an EMBL/GenBank/DDBJ whole genome shotgun (WGS) entry which is preliminary data.</text>
</comment>
<feature type="domain" description="C2H2-type" evidence="7">
    <location>
        <begin position="183"/>
        <end position="211"/>
    </location>
</feature>
<evidence type="ECO:0000313" key="8">
    <source>
        <dbReference type="EMBL" id="OXA45373.1"/>
    </source>
</evidence>
<keyword evidence="9" id="KW-1185">Reference proteome</keyword>
<dbReference type="Gene3D" id="3.30.160.60">
    <property type="entry name" value="Classic Zinc Finger"/>
    <property type="match status" value="4"/>
</dbReference>
<dbReference type="GO" id="GO:0000981">
    <property type="term" value="F:DNA-binding transcription factor activity, RNA polymerase II-specific"/>
    <property type="evidence" value="ECO:0007669"/>
    <property type="project" value="TreeGrafter"/>
</dbReference>
<dbReference type="PROSITE" id="PS50157">
    <property type="entry name" value="ZINC_FINGER_C2H2_2"/>
    <property type="match status" value="5"/>
</dbReference>
<dbReference type="Proteomes" id="UP000198287">
    <property type="component" value="Unassembled WGS sequence"/>
</dbReference>
<dbReference type="GO" id="GO:0045944">
    <property type="term" value="P:positive regulation of transcription by RNA polymerase II"/>
    <property type="evidence" value="ECO:0007669"/>
    <property type="project" value="UniProtKB-ARBA"/>
</dbReference>
<dbReference type="InterPro" id="IPR013087">
    <property type="entry name" value="Znf_C2H2_type"/>
</dbReference>
<dbReference type="SUPFAM" id="SSF57667">
    <property type="entry name" value="beta-beta-alpha zinc fingers"/>
    <property type="match status" value="2"/>
</dbReference>
<dbReference type="OMA" id="CEISPAC"/>
<evidence type="ECO:0000256" key="2">
    <source>
        <dbReference type="ARBA" id="ARBA00022737"/>
    </source>
</evidence>
<accession>A0A226DJD4</accession>
<dbReference type="STRING" id="158441.A0A226DJD4"/>
<dbReference type="PANTHER" id="PTHR19818:SF139">
    <property type="entry name" value="PAIR-RULE PROTEIN ODD-PAIRED"/>
    <property type="match status" value="1"/>
</dbReference>
<proteinExistence type="predicted"/>
<feature type="region of interest" description="Disordered" evidence="6">
    <location>
        <begin position="232"/>
        <end position="253"/>
    </location>
</feature>
<dbReference type="FunFam" id="3.30.160.60:FF:001753">
    <property type="entry name" value="Si:ch211-119o8.6"/>
    <property type="match status" value="1"/>
</dbReference>
<dbReference type="AlphaFoldDB" id="A0A226DJD4"/>
<dbReference type="SMART" id="SM00355">
    <property type="entry name" value="ZnF_C2H2"/>
    <property type="match status" value="5"/>
</dbReference>
<name>A0A226DJD4_FOLCA</name>
<feature type="domain" description="C2H2-type" evidence="7">
    <location>
        <begin position="92"/>
        <end position="121"/>
    </location>
</feature>
<evidence type="ECO:0000256" key="6">
    <source>
        <dbReference type="SAM" id="MobiDB-lite"/>
    </source>
</evidence>
<reference evidence="8 9" key="1">
    <citation type="submission" date="2015-12" db="EMBL/GenBank/DDBJ databases">
        <title>The genome of Folsomia candida.</title>
        <authorList>
            <person name="Faddeeva A."/>
            <person name="Derks M.F."/>
            <person name="Anvar Y."/>
            <person name="Smit S."/>
            <person name="Van Straalen N."/>
            <person name="Roelofs D."/>
        </authorList>
    </citation>
    <scope>NUCLEOTIDE SEQUENCE [LARGE SCALE GENOMIC DNA]</scope>
    <source>
        <strain evidence="8 9">VU population</strain>
        <tissue evidence="8">Whole body</tissue>
    </source>
</reference>
<feature type="compositionally biased region" description="Basic and acidic residues" evidence="6">
    <location>
        <begin position="1"/>
        <end position="18"/>
    </location>
</feature>
<evidence type="ECO:0000256" key="3">
    <source>
        <dbReference type="ARBA" id="ARBA00022771"/>
    </source>
</evidence>
<sequence>MDKPGMNRDRPKCSKTVESDTNCAQRSVTHDPDTKVEPEICSNSPPTSCDHMKTFHANGEQPRCEISPACFSTTNLAKDIKADHNTKDLPRFPCTFPGCEKTYKNKRHISQHVKTDHAENPVRFPCTLCEKEFKTMSHLGRHSSTHTNEKPYKCTTCGRGFAQKSDLMHHEMTHLEKSARASFKCQFCPTTSFRRSYLQSHIRLIHENQRNYPCSLCEKKLASVQDFKRHVAARHSENKGASTAPRVQKPLEK</sequence>
<evidence type="ECO:0000256" key="5">
    <source>
        <dbReference type="PROSITE-ProRule" id="PRU00042"/>
    </source>
</evidence>
<dbReference type="OrthoDB" id="8113227at2759"/>
<dbReference type="Pfam" id="PF00096">
    <property type="entry name" value="zf-C2H2"/>
    <property type="match status" value="2"/>
</dbReference>
<evidence type="ECO:0000256" key="1">
    <source>
        <dbReference type="ARBA" id="ARBA00022723"/>
    </source>
</evidence>
<dbReference type="InterPro" id="IPR008598">
    <property type="entry name" value="Di19_Zn-bd"/>
</dbReference>
<feature type="domain" description="C2H2-type" evidence="7">
    <location>
        <begin position="124"/>
        <end position="151"/>
    </location>
</feature>
<keyword evidence="3 5" id="KW-0863">Zinc-finger</keyword>
<keyword evidence="4" id="KW-0862">Zinc</keyword>
<dbReference type="InterPro" id="IPR050329">
    <property type="entry name" value="GLI_C2H2-zinc-finger"/>
</dbReference>
<dbReference type="PANTHER" id="PTHR19818">
    <property type="entry name" value="ZINC FINGER PROTEIN ZIC AND GLI"/>
    <property type="match status" value="1"/>
</dbReference>
<dbReference type="GO" id="GO:0000978">
    <property type="term" value="F:RNA polymerase II cis-regulatory region sequence-specific DNA binding"/>
    <property type="evidence" value="ECO:0007669"/>
    <property type="project" value="TreeGrafter"/>
</dbReference>
<feature type="domain" description="C2H2-type" evidence="7">
    <location>
        <begin position="212"/>
        <end position="240"/>
    </location>
</feature>
<feature type="region of interest" description="Disordered" evidence="6">
    <location>
        <begin position="1"/>
        <end position="39"/>
    </location>
</feature>
<protein>
    <submittedName>
        <fullName evidence="8">Zinc finger and BTB domain-containing protein 14</fullName>
    </submittedName>
</protein>
<feature type="domain" description="C2H2-type" evidence="7">
    <location>
        <begin position="152"/>
        <end position="179"/>
    </location>
</feature>
<evidence type="ECO:0000259" key="7">
    <source>
        <dbReference type="PROSITE" id="PS50157"/>
    </source>
</evidence>
<dbReference type="InterPro" id="IPR036236">
    <property type="entry name" value="Znf_C2H2_sf"/>
</dbReference>
<feature type="compositionally biased region" description="Basic and acidic residues" evidence="6">
    <location>
        <begin position="28"/>
        <end position="38"/>
    </location>
</feature>
<dbReference type="GO" id="GO:0005634">
    <property type="term" value="C:nucleus"/>
    <property type="evidence" value="ECO:0007669"/>
    <property type="project" value="UniProtKB-ARBA"/>
</dbReference>
<dbReference type="EMBL" id="LNIX01000018">
    <property type="protein sequence ID" value="OXA45373.1"/>
    <property type="molecule type" value="Genomic_DNA"/>
</dbReference>
<evidence type="ECO:0000256" key="4">
    <source>
        <dbReference type="ARBA" id="ARBA00022833"/>
    </source>
</evidence>
<gene>
    <name evidence="8" type="ORF">Fcan01_20170</name>
</gene>
<keyword evidence="1" id="KW-0479">Metal-binding</keyword>
<dbReference type="Pfam" id="PF05605">
    <property type="entry name" value="zf-Di19"/>
    <property type="match status" value="1"/>
</dbReference>
<evidence type="ECO:0000313" key="9">
    <source>
        <dbReference type="Proteomes" id="UP000198287"/>
    </source>
</evidence>
<dbReference type="GO" id="GO:0008270">
    <property type="term" value="F:zinc ion binding"/>
    <property type="evidence" value="ECO:0007669"/>
    <property type="project" value="UniProtKB-KW"/>
</dbReference>
<keyword evidence="2" id="KW-0677">Repeat</keyword>